<dbReference type="EMBL" id="JAROCG010000001">
    <property type="protein sequence ID" value="MDN4610676.1"/>
    <property type="molecule type" value="Genomic_DNA"/>
</dbReference>
<gene>
    <name evidence="2" type="ORF">P5G52_07315</name>
</gene>
<evidence type="ECO:0000313" key="2">
    <source>
        <dbReference type="EMBL" id="MDN4610676.1"/>
    </source>
</evidence>
<dbReference type="InterPro" id="IPR021246">
    <property type="entry name" value="DUF2797"/>
</dbReference>
<keyword evidence="3" id="KW-1185">Reference proteome</keyword>
<name>A0ABT8JZS5_9MICC</name>
<dbReference type="Proteomes" id="UP001174209">
    <property type="component" value="Unassembled WGS sequence"/>
</dbReference>
<evidence type="ECO:0000256" key="1">
    <source>
        <dbReference type="SAM" id="MobiDB-lite"/>
    </source>
</evidence>
<dbReference type="RefSeq" id="WP_301226069.1">
    <property type="nucleotide sequence ID" value="NZ_JAROCG010000001.1"/>
</dbReference>
<feature type="region of interest" description="Disordered" evidence="1">
    <location>
        <begin position="25"/>
        <end position="55"/>
    </location>
</feature>
<reference evidence="2" key="1">
    <citation type="submission" date="2023-06" db="EMBL/GenBank/DDBJ databases">
        <title>MT1 and MT2 Draft Genomes of Novel Species.</title>
        <authorList>
            <person name="Venkateswaran K."/>
        </authorList>
    </citation>
    <scope>NUCLEOTIDE SEQUENCE</scope>
    <source>
        <strain evidence="2">IIF3SC-B10</strain>
    </source>
</reference>
<comment type="caution">
    <text evidence="2">The sequence shown here is derived from an EMBL/GenBank/DDBJ whole genome shotgun (WGS) entry which is preliminary data.</text>
</comment>
<sequence>MNPIYLCSGVSWHAAGPVLSLHPVPPEKVHSVPPEKVSEEPSGAQAGDGAHDDGRWDLDLPGRKLAFEVPEEGRFCLGFQRVHGRDDRTGVPCADQAPAERGYQCTRCFAQDDVRFMHDIHRSGIAPAGLKRYLDQPHWLYVATFADGSSKVGTASDPRKRARLVEQGAVVAQFVAHAADGRIVRILEDEVTRTVGLQQAVRSGAKAASLCAPLPFARLESINDGFALAARGLLEGGIGIDGFEVVHEEFDPPPSWSAVLGLSGLQPYPQPLGSGQHGFIIRELIGPSALVSIEGADLVFVADLAQLKGRRLRLGDFSTPVPAVQEALF</sequence>
<dbReference type="Pfam" id="PF10977">
    <property type="entry name" value="DUF2797"/>
    <property type="match status" value="1"/>
</dbReference>
<proteinExistence type="predicted"/>
<evidence type="ECO:0000313" key="3">
    <source>
        <dbReference type="Proteomes" id="UP001174209"/>
    </source>
</evidence>
<organism evidence="2 3">
    <name type="scientific">Arthrobacter burdickii</name>
    <dbReference type="NCBI Taxonomy" id="3035920"/>
    <lineage>
        <taxon>Bacteria</taxon>
        <taxon>Bacillati</taxon>
        <taxon>Actinomycetota</taxon>
        <taxon>Actinomycetes</taxon>
        <taxon>Micrococcales</taxon>
        <taxon>Micrococcaceae</taxon>
        <taxon>Arthrobacter</taxon>
    </lineage>
</organism>
<protein>
    <submittedName>
        <fullName evidence="2">DUF2797 domain-containing protein</fullName>
    </submittedName>
</protein>
<accession>A0ABT8JZS5</accession>